<protein>
    <recommendedName>
        <fullName evidence="4">Methionyl-tRNA formyltransferase</fullName>
        <ecNumber evidence="3">2.1.2.9</ecNumber>
    </recommendedName>
</protein>
<comment type="function">
    <text evidence="1">Attaches a formyl group to the free amino group of methionyl-tRNA(fMet). The formyl group appears to play a dual role in the initiator identity of N-formylmethionyl-tRNA by promoting its recognition by IF2 and preventing the misappropriation of this tRNA by the elongation apparatus.</text>
</comment>
<dbReference type="PATRIC" id="fig|907348.3.peg.694"/>
<dbReference type="SUPFAM" id="SSF53328">
    <property type="entry name" value="Formyltransferase"/>
    <property type="match status" value="1"/>
</dbReference>
<evidence type="ECO:0000256" key="1">
    <source>
        <dbReference type="ARBA" id="ARBA00002606"/>
    </source>
</evidence>
<dbReference type="Proteomes" id="UP000003571">
    <property type="component" value="Unassembled WGS sequence"/>
</dbReference>
<accession>H7EIN9</accession>
<dbReference type="PANTHER" id="PTHR11138:SF5">
    <property type="entry name" value="METHIONYL-TRNA FORMYLTRANSFERASE, MITOCHONDRIAL"/>
    <property type="match status" value="1"/>
</dbReference>
<dbReference type="STRING" id="907348.TresaDRAFT_2445"/>
<proteinExistence type="inferred from homology"/>
<dbReference type="GO" id="GO:0005829">
    <property type="term" value="C:cytosol"/>
    <property type="evidence" value="ECO:0007669"/>
    <property type="project" value="TreeGrafter"/>
</dbReference>
<feature type="domain" description="Formyl transferase C-terminal" evidence="9">
    <location>
        <begin position="223"/>
        <end position="326"/>
    </location>
</feature>
<gene>
    <name evidence="10" type="ORF">TresaDRAFT_2445</name>
</gene>
<dbReference type="NCBIfam" id="TIGR00460">
    <property type="entry name" value="fmt"/>
    <property type="match status" value="1"/>
</dbReference>
<comment type="similarity">
    <text evidence="2">Belongs to the Fmt family.</text>
</comment>
<dbReference type="Pfam" id="PF00551">
    <property type="entry name" value="Formyl_trans_N"/>
    <property type="match status" value="1"/>
</dbReference>
<dbReference type="SUPFAM" id="SSF50486">
    <property type="entry name" value="FMT C-terminal domain-like"/>
    <property type="match status" value="1"/>
</dbReference>
<dbReference type="OrthoDB" id="9802815at2"/>
<evidence type="ECO:0000256" key="2">
    <source>
        <dbReference type="ARBA" id="ARBA00010699"/>
    </source>
</evidence>
<dbReference type="InterPro" id="IPR011034">
    <property type="entry name" value="Formyl_transferase-like_C_sf"/>
</dbReference>
<comment type="catalytic activity">
    <reaction evidence="7">
        <text>L-methionyl-tRNA(fMet) + (6R)-10-formyltetrahydrofolate = N-formyl-L-methionyl-tRNA(fMet) + (6S)-5,6,7,8-tetrahydrofolate + H(+)</text>
        <dbReference type="Rhea" id="RHEA:24380"/>
        <dbReference type="Rhea" id="RHEA-COMP:9952"/>
        <dbReference type="Rhea" id="RHEA-COMP:9953"/>
        <dbReference type="ChEBI" id="CHEBI:15378"/>
        <dbReference type="ChEBI" id="CHEBI:57453"/>
        <dbReference type="ChEBI" id="CHEBI:78530"/>
        <dbReference type="ChEBI" id="CHEBI:78844"/>
        <dbReference type="ChEBI" id="CHEBI:195366"/>
        <dbReference type="EC" id="2.1.2.9"/>
    </reaction>
</comment>
<evidence type="ECO:0000313" key="10">
    <source>
        <dbReference type="EMBL" id="EIC02567.1"/>
    </source>
</evidence>
<dbReference type="InterPro" id="IPR002376">
    <property type="entry name" value="Formyl_transf_N"/>
</dbReference>
<dbReference type="Gene3D" id="3.40.50.170">
    <property type="entry name" value="Formyl transferase, N-terminal domain"/>
    <property type="match status" value="1"/>
</dbReference>
<dbReference type="InterPro" id="IPR005793">
    <property type="entry name" value="Formyl_trans_C"/>
</dbReference>
<evidence type="ECO:0000256" key="3">
    <source>
        <dbReference type="ARBA" id="ARBA00012261"/>
    </source>
</evidence>
<evidence type="ECO:0000259" key="9">
    <source>
        <dbReference type="Pfam" id="PF02911"/>
    </source>
</evidence>
<keyword evidence="5 10" id="KW-0808">Transferase</keyword>
<evidence type="ECO:0000259" key="8">
    <source>
        <dbReference type="Pfam" id="PF00551"/>
    </source>
</evidence>
<dbReference type="Gene3D" id="3.10.25.10">
    <property type="entry name" value="Formyl transferase, C-terminal domain"/>
    <property type="match status" value="1"/>
</dbReference>
<keyword evidence="11" id="KW-1185">Reference proteome</keyword>
<dbReference type="GO" id="GO:0004479">
    <property type="term" value="F:methionyl-tRNA formyltransferase activity"/>
    <property type="evidence" value="ECO:0007669"/>
    <property type="project" value="UniProtKB-EC"/>
</dbReference>
<dbReference type="EMBL" id="AGRW01000037">
    <property type="protein sequence ID" value="EIC02567.1"/>
    <property type="molecule type" value="Genomic_DNA"/>
</dbReference>
<evidence type="ECO:0000313" key="11">
    <source>
        <dbReference type="Proteomes" id="UP000003571"/>
    </source>
</evidence>
<name>H7EIN9_9SPIR</name>
<dbReference type="InterPro" id="IPR005794">
    <property type="entry name" value="Fmt"/>
</dbReference>
<dbReference type="EC" id="2.1.2.9" evidence="3"/>
<dbReference type="AlphaFoldDB" id="H7EIN9"/>
<evidence type="ECO:0000256" key="5">
    <source>
        <dbReference type="ARBA" id="ARBA00022679"/>
    </source>
</evidence>
<dbReference type="InterPro" id="IPR044135">
    <property type="entry name" value="Met-tRNA-FMT_C"/>
</dbReference>
<sequence>MRKLRVLYAGSPLASAMVLSNLVRESAGANWEIVGVLTNPPSAKGRKSELVPTDVALAAEGFGIPVLAFDHLMADAREAAAALKADVLVSFDYGRIFGPKFLALFPLGGINLHPSALPKYRGCTPVPAAILGGDSSLGVSVQKIAQGIDEGDILSFADIPLDGTETTLSLMDGSGEEYGKKSRVTDTGSSLLSEILRASSSGDEFSLPEAKAQSGESSYTPFLKKEDGLIDWKMSAQEIERRIRAFTPWPSCFTECGGVKLLVLRARVSEMTTADIRDVVIPGTVLPYRKNVGIEIACGDGSVLVASELQWEKKKAMDYKSFMNGARNFVGSVLG</sequence>
<feature type="domain" description="Formyl transferase N-terminal" evidence="8">
    <location>
        <begin position="6"/>
        <end position="172"/>
    </location>
</feature>
<keyword evidence="6" id="KW-0648">Protein biosynthesis</keyword>
<evidence type="ECO:0000256" key="7">
    <source>
        <dbReference type="ARBA" id="ARBA00048558"/>
    </source>
</evidence>
<dbReference type="CDD" id="cd08704">
    <property type="entry name" value="Met_tRNA_FMT_C"/>
    <property type="match status" value="1"/>
</dbReference>
<comment type="caution">
    <text evidence="10">The sequence shown here is derived from an EMBL/GenBank/DDBJ whole genome shotgun (WGS) entry which is preliminary data.</text>
</comment>
<dbReference type="InterPro" id="IPR037022">
    <property type="entry name" value="Formyl_trans_C_sf"/>
</dbReference>
<dbReference type="PANTHER" id="PTHR11138">
    <property type="entry name" value="METHIONYL-TRNA FORMYLTRANSFERASE"/>
    <property type="match status" value="1"/>
</dbReference>
<reference evidence="10 11" key="1">
    <citation type="submission" date="2011-09" db="EMBL/GenBank/DDBJ databases">
        <title>The draft genome of Treponema saccharophilum DSM 2985.</title>
        <authorList>
            <consortium name="US DOE Joint Genome Institute (JGI-PGF)"/>
            <person name="Lucas S."/>
            <person name="Copeland A."/>
            <person name="Lapidus A."/>
            <person name="Glavina del Rio T."/>
            <person name="Dalin E."/>
            <person name="Tice H."/>
            <person name="Bruce D."/>
            <person name="Goodwin L."/>
            <person name="Pitluck S."/>
            <person name="Peters L."/>
            <person name="Kyrpides N."/>
            <person name="Mavromatis K."/>
            <person name="Ivanova N."/>
            <person name="Markowitz V."/>
            <person name="Cheng J.-F."/>
            <person name="Hugenholtz P."/>
            <person name="Woyke T."/>
            <person name="Wu D."/>
            <person name="Gronow S."/>
            <person name="Wellnitz S."/>
            <person name="Brambilla E."/>
            <person name="Klenk H.-P."/>
            <person name="Eisen J.A."/>
        </authorList>
    </citation>
    <scope>NUCLEOTIDE SEQUENCE [LARGE SCALE GENOMIC DNA]</scope>
    <source>
        <strain evidence="10 11">DSM 2985</strain>
    </source>
</reference>
<evidence type="ECO:0000256" key="6">
    <source>
        <dbReference type="ARBA" id="ARBA00022917"/>
    </source>
</evidence>
<dbReference type="eggNOG" id="COG0223">
    <property type="taxonomic scope" value="Bacteria"/>
</dbReference>
<organism evidence="10 11">
    <name type="scientific">Treponema saccharophilum DSM 2985</name>
    <dbReference type="NCBI Taxonomy" id="907348"/>
    <lineage>
        <taxon>Bacteria</taxon>
        <taxon>Pseudomonadati</taxon>
        <taxon>Spirochaetota</taxon>
        <taxon>Spirochaetia</taxon>
        <taxon>Spirochaetales</taxon>
        <taxon>Treponemataceae</taxon>
        <taxon>Treponema</taxon>
    </lineage>
</organism>
<dbReference type="RefSeq" id="WP_002702896.1">
    <property type="nucleotide sequence ID" value="NZ_AGRW01000037.1"/>
</dbReference>
<evidence type="ECO:0000256" key="4">
    <source>
        <dbReference type="ARBA" id="ARBA00016014"/>
    </source>
</evidence>
<dbReference type="Pfam" id="PF02911">
    <property type="entry name" value="Formyl_trans_C"/>
    <property type="match status" value="1"/>
</dbReference>
<dbReference type="InterPro" id="IPR036477">
    <property type="entry name" value="Formyl_transf_N_sf"/>
</dbReference>